<evidence type="ECO:0000256" key="1">
    <source>
        <dbReference type="ARBA" id="ARBA00004651"/>
    </source>
</evidence>
<dbReference type="RefSeq" id="WP_205122557.1">
    <property type="nucleotide sequence ID" value="NZ_JAFBCM010000001.1"/>
</dbReference>
<evidence type="ECO:0000256" key="9">
    <source>
        <dbReference type="ARBA" id="ARBA00022989"/>
    </source>
</evidence>
<feature type="binding site" evidence="12">
    <location>
        <position position="202"/>
    </location>
    <ligand>
        <name>Zn(2+)</name>
        <dbReference type="ChEBI" id="CHEBI:29105"/>
        <note>catalytic</note>
    </ligand>
</feature>
<feature type="transmembrane region" description="Helical" evidence="12">
    <location>
        <begin position="12"/>
        <end position="30"/>
    </location>
</feature>
<keyword evidence="7 12" id="KW-0378">Hydrolase</keyword>
<evidence type="ECO:0000313" key="14">
    <source>
        <dbReference type="EMBL" id="MFC3760393.1"/>
    </source>
</evidence>
<evidence type="ECO:0000256" key="4">
    <source>
        <dbReference type="ARBA" id="ARBA00022670"/>
    </source>
</evidence>
<organism evidence="14 15">
    <name type="scientific">Tenggerimyces flavus</name>
    <dbReference type="NCBI Taxonomy" id="1708749"/>
    <lineage>
        <taxon>Bacteria</taxon>
        <taxon>Bacillati</taxon>
        <taxon>Actinomycetota</taxon>
        <taxon>Actinomycetes</taxon>
        <taxon>Propionibacteriales</taxon>
        <taxon>Nocardioidaceae</taxon>
        <taxon>Tenggerimyces</taxon>
    </lineage>
</organism>
<evidence type="ECO:0000256" key="5">
    <source>
        <dbReference type="ARBA" id="ARBA00022692"/>
    </source>
</evidence>
<feature type="transmembrane region" description="Helical" evidence="12">
    <location>
        <begin position="36"/>
        <end position="55"/>
    </location>
</feature>
<feature type="domain" description="Peptidase M48" evidence="13">
    <location>
        <begin position="74"/>
        <end position="278"/>
    </location>
</feature>
<feature type="transmembrane region" description="Helical" evidence="12">
    <location>
        <begin position="148"/>
        <end position="171"/>
    </location>
</feature>
<evidence type="ECO:0000256" key="11">
    <source>
        <dbReference type="ARBA" id="ARBA00023136"/>
    </source>
</evidence>
<dbReference type="Pfam" id="PF01435">
    <property type="entry name" value="Peptidase_M48"/>
    <property type="match status" value="1"/>
</dbReference>
<comment type="cofactor">
    <cofactor evidence="12">
        <name>Zn(2+)</name>
        <dbReference type="ChEBI" id="CHEBI:29105"/>
    </cofactor>
    <text evidence="12">Binds 1 zinc ion per subunit.</text>
</comment>
<dbReference type="PANTHER" id="PTHR43221">
    <property type="entry name" value="PROTEASE HTPX"/>
    <property type="match status" value="1"/>
</dbReference>
<feature type="binding site" evidence="12">
    <location>
        <position position="138"/>
    </location>
    <ligand>
        <name>Zn(2+)</name>
        <dbReference type="ChEBI" id="CHEBI:29105"/>
        <note>catalytic</note>
    </ligand>
</feature>
<dbReference type="EMBL" id="JBHRZH010000005">
    <property type="protein sequence ID" value="MFC3760393.1"/>
    <property type="molecule type" value="Genomic_DNA"/>
</dbReference>
<accession>A0ABV7Y5R2</accession>
<comment type="caution">
    <text evidence="14">The sequence shown here is derived from an EMBL/GenBank/DDBJ whole genome shotgun (WGS) entry which is preliminary data.</text>
</comment>
<keyword evidence="9 12" id="KW-1133">Transmembrane helix</keyword>
<dbReference type="GO" id="GO:0008237">
    <property type="term" value="F:metallopeptidase activity"/>
    <property type="evidence" value="ECO:0007669"/>
    <property type="project" value="UniProtKB-KW"/>
</dbReference>
<dbReference type="InterPro" id="IPR001915">
    <property type="entry name" value="Peptidase_M48"/>
</dbReference>
<keyword evidence="6 12" id="KW-0479">Metal-binding</keyword>
<keyword evidence="15" id="KW-1185">Reference proteome</keyword>
<dbReference type="Gene3D" id="3.30.2010.10">
    <property type="entry name" value="Metalloproteases ('zincins'), catalytic domain"/>
    <property type="match status" value="1"/>
</dbReference>
<evidence type="ECO:0000313" key="15">
    <source>
        <dbReference type="Proteomes" id="UP001595699"/>
    </source>
</evidence>
<dbReference type="InterPro" id="IPR050083">
    <property type="entry name" value="HtpX_protease"/>
</dbReference>
<evidence type="ECO:0000256" key="3">
    <source>
        <dbReference type="ARBA" id="ARBA00022475"/>
    </source>
</evidence>
<keyword evidence="4 12" id="KW-0645">Protease</keyword>
<keyword evidence="10 12" id="KW-0482">Metalloprotease</keyword>
<evidence type="ECO:0000256" key="7">
    <source>
        <dbReference type="ARBA" id="ARBA00022801"/>
    </source>
</evidence>
<dbReference type="PANTHER" id="PTHR43221:SF1">
    <property type="entry name" value="PROTEASE HTPX"/>
    <property type="match status" value="1"/>
</dbReference>
<dbReference type="HAMAP" id="MF_00188">
    <property type="entry name" value="Pept_M48_protease_HtpX"/>
    <property type="match status" value="1"/>
</dbReference>
<keyword evidence="11 12" id="KW-0472">Membrane</keyword>
<proteinExistence type="inferred from homology"/>
<evidence type="ECO:0000256" key="2">
    <source>
        <dbReference type="ARBA" id="ARBA00009779"/>
    </source>
</evidence>
<comment type="similarity">
    <text evidence="2 12">Belongs to the peptidase M48B family.</text>
</comment>
<feature type="binding site" evidence="12">
    <location>
        <position position="142"/>
    </location>
    <ligand>
        <name>Zn(2+)</name>
        <dbReference type="ChEBI" id="CHEBI:29105"/>
        <note>catalytic</note>
    </ligand>
</feature>
<dbReference type="EC" id="3.4.24.-" evidence="12"/>
<evidence type="ECO:0000256" key="8">
    <source>
        <dbReference type="ARBA" id="ARBA00022833"/>
    </source>
</evidence>
<dbReference type="Proteomes" id="UP001595699">
    <property type="component" value="Unassembled WGS sequence"/>
</dbReference>
<keyword evidence="3 12" id="KW-1003">Cell membrane</keyword>
<evidence type="ECO:0000256" key="10">
    <source>
        <dbReference type="ARBA" id="ARBA00023049"/>
    </source>
</evidence>
<sequence>MQVNVHCQRNQLKTTAILATASAVVLLAGYGVGGRVGLAVALVPTLAMNGAAFFWSDQIALRSMRAHPVSETQYPELCRIVRELATTMRLPIPAVYVSPVSTPNAFATGRNPRRSAVCVTSGLLRLLDARELRAVVGHELGHVANRDILVSSVASALASMIMFVVKVAAFGRTRNPLSSLFLLVVGPLAATLIQVTITRSREYEADAASAQLTGEPLALASALRKLDAATRRNPLPPTPALRPTAALMISNPFRGGILSRLFSTHPSTNERVARLERMAGLRRWR</sequence>
<reference evidence="15" key="1">
    <citation type="journal article" date="2019" name="Int. J. Syst. Evol. Microbiol.">
        <title>The Global Catalogue of Microorganisms (GCM) 10K type strain sequencing project: providing services to taxonomists for standard genome sequencing and annotation.</title>
        <authorList>
            <consortium name="The Broad Institute Genomics Platform"/>
            <consortium name="The Broad Institute Genome Sequencing Center for Infectious Disease"/>
            <person name="Wu L."/>
            <person name="Ma J."/>
        </authorList>
    </citation>
    <scope>NUCLEOTIDE SEQUENCE [LARGE SCALE GENOMIC DNA]</scope>
    <source>
        <strain evidence="15">CGMCC 4.7241</strain>
    </source>
</reference>
<feature type="transmembrane region" description="Helical" evidence="12">
    <location>
        <begin position="177"/>
        <end position="197"/>
    </location>
</feature>
<name>A0ABV7Y5R2_9ACTN</name>
<evidence type="ECO:0000256" key="6">
    <source>
        <dbReference type="ARBA" id="ARBA00022723"/>
    </source>
</evidence>
<dbReference type="InterPro" id="IPR022919">
    <property type="entry name" value="Pept_M48_protease_HtpX"/>
</dbReference>
<protein>
    <recommendedName>
        <fullName evidence="12">Protease HtpX homolog</fullName>
        <ecNumber evidence="12">3.4.24.-</ecNumber>
    </recommendedName>
</protein>
<evidence type="ECO:0000256" key="12">
    <source>
        <dbReference type="HAMAP-Rule" id="MF_00188"/>
    </source>
</evidence>
<keyword evidence="8 12" id="KW-0862">Zinc</keyword>
<gene>
    <name evidence="12" type="primary">htpX</name>
    <name evidence="14" type="ORF">ACFOUW_06065</name>
</gene>
<comment type="subcellular location">
    <subcellularLocation>
        <location evidence="1 12">Cell membrane</location>
        <topology evidence="1 12">Multi-pass membrane protein</topology>
    </subcellularLocation>
</comment>
<keyword evidence="5 12" id="KW-0812">Transmembrane</keyword>
<evidence type="ECO:0000259" key="13">
    <source>
        <dbReference type="Pfam" id="PF01435"/>
    </source>
</evidence>
<feature type="active site" evidence="12">
    <location>
        <position position="139"/>
    </location>
</feature>